<dbReference type="SUPFAM" id="SSF51120">
    <property type="entry name" value="beta-Roll"/>
    <property type="match status" value="1"/>
</dbReference>
<keyword evidence="2" id="KW-0964">Secreted</keyword>
<evidence type="ECO:0000313" key="4">
    <source>
        <dbReference type="EMBL" id="QGX97418.1"/>
    </source>
</evidence>
<sequence>MPPINGTNGDDLINGTPGDDDISGRDGNDTIFGLAGNDDIDAGRGDDEASGGDGDDFITGWDGNDTLYGDAGNDTLRGVKEDDELHGGAGNDELDGGSGSDTLYGDEGDDLLLGISGDDVLDGGAGNDTLEGGSSDDVLNGGTGNDSLDGGSGFDILEGGEGDDTIVGGSGGDTAVFNGSIADFSLSASGTDILVQDQNTADGDEGTDTIRDDVEFLQFNFGDESYTLDLTSQADNAPVALVGEQTTDEDSVLDFVLTVVEFDGDGINAPVVSVTGNNSSGAAGSIAVIGSAILTPGYGGLGQASDFNIQFDPGSGYQYLAAGESVTETVTVVSTDVNGTSFTQTFDIVITGVNDAPVANDDSGAGFQTDEDTAVVTANVLANDTDIDASDVLTVAAFDAVSAGGGIVTSNGDGTFTYDPNGQFESLAQGESTTDTFEYTVSDGNGGEDTATVTIAITGVNDAPEAADDGGPGFVTDEDTAFVTGNVLVNDTDPDNGAVLSVSGLDTTGTLGLVTDNGDGTFSYDPNGQFESLGVGESATDQFSYTVTDQFGATDTAVVTITINGVNDAPDAVNDTATTLPDTAVDINVLGNDSDPDANDSLTITGLIQPEHGTVTELNGIVTYTPDAGFTGVDGFSYTISDGNGGFDTANVSVTVGDPPLGNTPPVAREGFIQATADEGGANILTIDFNTLTVDGNPIISDAEQSIAQLDITFIGLENSGRGTATITETSPGSNVFTINLDEFGVVDGGTSRFLINYTVDDGQPDNNTASSFIILEVTNPDGTPGNNAPVATGATITQAEDEGNIVITLIGAGGLATDPDPGDTLSVTSLVFTDDQGNVLGIDPLEEGGTDLVNGVLTINPLVFGLADTETGTFLVQYTVSDGEDSASGTVTLNLTGTSVNTAPTAQVGNEVRSDPDDVITFDGPPRYEIDLNSLVDDIDQDPLTISLVGIVDSLGNPVTGTISDGVVSIAIADLALAAGVVDDLVITYTVDDGIAAPVTSTVNLEVNGPPPDPTGSVVLDFEDFSADPGFATPIESFGGLILDGTAIALEVDEMVAINPDRVAPGLIAGETTLDDPDEGTAALIQGTLLEFDGTSAPTYAFTTYAPGATWEIGDGPILLNPLQLDSFFGTAFDLQSMSLTALEGEDITVTIVPYRVEDTGGGNYDYVAVGSFDVTVSSGSALELNFNSGVFFDDDGSDGFIFDDPSTAETEFSAFDNVVAVQFITTGETSLVDPEDPGSGLIPENDDPLVIDDFVFDL</sequence>
<dbReference type="PRINTS" id="PR00313">
    <property type="entry name" value="CABNDNGRPT"/>
</dbReference>
<gene>
    <name evidence="4" type="ORF">EI983_03625</name>
</gene>
<dbReference type="EMBL" id="CP034348">
    <property type="protein sequence ID" value="QGX97418.1"/>
    <property type="molecule type" value="Genomic_DNA"/>
</dbReference>
<dbReference type="NCBIfam" id="TIGR01965">
    <property type="entry name" value="VCBS_repeat"/>
    <property type="match status" value="3"/>
</dbReference>
<name>A0A6I6IXP5_9RHOB</name>
<feature type="region of interest" description="Disordered" evidence="3">
    <location>
        <begin position="72"/>
        <end position="109"/>
    </location>
</feature>
<dbReference type="Gene3D" id="2.60.40.3440">
    <property type="match status" value="1"/>
</dbReference>
<dbReference type="Pfam" id="PF00353">
    <property type="entry name" value="HemolysinCabind"/>
    <property type="match status" value="4"/>
</dbReference>
<dbReference type="InterPro" id="IPR018511">
    <property type="entry name" value="Hemolysin-typ_Ca-bd_CS"/>
</dbReference>
<dbReference type="Gene3D" id="2.150.10.10">
    <property type="entry name" value="Serralysin-like metalloprotease, C-terminal"/>
    <property type="match status" value="4"/>
</dbReference>
<evidence type="ECO:0000256" key="2">
    <source>
        <dbReference type="ARBA" id="ARBA00022525"/>
    </source>
</evidence>
<dbReference type="Pfam" id="PF17963">
    <property type="entry name" value="Big_9"/>
    <property type="match status" value="3"/>
</dbReference>
<dbReference type="PANTHER" id="PTHR38340:SF1">
    <property type="entry name" value="S-LAYER PROTEIN"/>
    <property type="match status" value="1"/>
</dbReference>
<dbReference type="AlphaFoldDB" id="A0A6I6IXP5"/>
<dbReference type="NCBIfam" id="NF012211">
    <property type="entry name" value="tand_rpt_95"/>
    <property type="match status" value="3"/>
</dbReference>
<evidence type="ECO:0000256" key="1">
    <source>
        <dbReference type="ARBA" id="ARBA00004613"/>
    </source>
</evidence>
<evidence type="ECO:0000313" key="5">
    <source>
        <dbReference type="Proteomes" id="UP000428330"/>
    </source>
</evidence>
<dbReference type="KEGG" id="rom:EI983_03625"/>
<comment type="subcellular location">
    <subcellularLocation>
        <location evidence="1">Secreted</location>
    </subcellularLocation>
</comment>
<dbReference type="GO" id="GO:0005509">
    <property type="term" value="F:calcium ion binding"/>
    <property type="evidence" value="ECO:0007669"/>
    <property type="project" value="InterPro"/>
</dbReference>
<protein>
    <submittedName>
        <fullName evidence="4">Tandem-95 repeat protein</fullName>
    </submittedName>
</protein>
<reference evidence="5" key="1">
    <citation type="submission" date="2018-12" db="EMBL/GenBank/DDBJ databases">
        <title>Complete genome sequence of Roseovarius sp. MME-070.</title>
        <authorList>
            <person name="Nam Y.-D."/>
            <person name="Kang J."/>
            <person name="Chung W.-H."/>
            <person name="Park Y.S."/>
        </authorList>
    </citation>
    <scope>NUCLEOTIDE SEQUENCE [LARGE SCALE GENOMIC DNA]</scope>
    <source>
        <strain evidence="5">MME-070</strain>
    </source>
</reference>
<dbReference type="RefSeq" id="WP_157706054.1">
    <property type="nucleotide sequence ID" value="NZ_CP034348.1"/>
</dbReference>
<proteinExistence type="predicted"/>
<keyword evidence="5" id="KW-1185">Reference proteome</keyword>
<evidence type="ECO:0000256" key="3">
    <source>
        <dbReference type="SAM" id="MobiDB-lite"/>
    </source>
</evidence>
<dbReference type="PANTHER" id="PTHR38340">
    <property type="entry name" value="S-LAYER PROTEIN"/>
    <property type="match status" value="1"/>
</dbReference>
<dbReference type="InterPro" id="IPR050557">
    <property type="entry name" value="RTX_toxin/Mannuronan_C5-epim"/>
</dbReference>
<dbReference type="InterPro" id="IPR010221">
    <property type="entry name" value="VCBS_dom"/>
</dbReference>
<feature type="region of interest" description="Disordered" evidence="3">
    <location>
        <begin position="1"/>
        <end position="60"/>
    </location>
</feature>
<organism evidence="4 5">
    <name type="scientific">Roseovarius faecimaris</name>
    <dbReference type="NCBI Taxonomy" id="2494550"/>
    <lineage>
        <taxon>Bacteria</taxon>
        <taxon>Pseudomonadati</taxon>
        <taxon>Pseudomonadota</taxon>
        <taxon>Alphaproteobacteria</taxon>
        <taxon>Rhodobacterales</taxon>
        <taxon>Roseobacteraceae</taxon>
        <taxon>Roseovarius</taxon>
    </lineage>
</organism>
<dbReference type="PROSITE" id="PS00330">
    <property type="entry name" value="HEMOLYSIN_CALCIUM"/>
    <property type="match status" value="3"/>
</dbReference>
<dbReference type="Gene3D" id="2.60.40.2810">
    <property type="match status" value="1"/>
</dbReference>
<dbReference type="InterPro" id="IPR011049">
    <property type="entry name" value="Serralysin-like_metalloprot_C"/>
</dbReference>
<feature type="compositionally biased region" description="Basic and acidic residues" evidence="3">
    <location>
        <begin position="77"/>
        <end position="86"/>
    </location>
</feature>
<dbReference type="InterPro" id="IPR001343">
    <property type="entry name" value="Hemolysn_Ca-bd"/>
</dbReference>
<dbReference type="GO" id="GO:0005576">
    <property type="term" value="C:extracellular region"/>
    <property type="evidence" value="ECO:0007669"/>
    <property type="project" value="UniProtKB-SubCell"/>
</dbReference>
<dbReference type="Proteomes" id="UP000428330">
    <property type="component" value="Chromosome"/>
</dbReference>
<accession>A0A6I6IXP5</accession>
<dbReference type="OrthoDB" id="9773411at2"/>
<feature type="region of interest" description="Disordered" evidence="3">
    <location>
        <begin position="123"/>
        <end position="171"/>
    </location>
</feature>